<comment type="similarity">
    <text evidence="2">Belongs to the TRAFAC class myosin-kinesin ATPase superfamily. Myosin family.</text>
</comment>
<evidence type="ECO:0000256" key="2">
    <source>
        <dbReference type="ARBA" id="ARBA00008314"/>
    </source>
</evidence>
<dbReference type="PANTHER" id="PTHR22692:SF26">
    <property type="entry name" value="SH3 DOMAIN-CONTAINING PROTEIN"/>
    <property type="match status" value="1"/>
</dbReference>
<dbReference type="PANTHER" id="PTHR22692">
    <property type="entry name" value="MYOSIN VII, XV"/>
    <property type="match status" value="1"/>
</dbReference>
<comment type="subcellular location">
    <subcellularLocation>
        <location evidence="1">Cytoplasm</location>
    </subcellularLocation>
</comment>
<evidence type="ECO:0000256" key="1">
    <source>
        <dbReference type="ARBA" id="ARBA00004496"/>
    </source>
</evidence>
<name>A0AAD4NDZ2_9BILA</name>
<evidence type="ECO:0000256" key="3">
    <source>
        <dbReference type="ARBA" id="ARBA00022490"/>
    </source>
</evidence>
<evidence type="ECO:0000313" key="7">
    <source>
        <dbReference type="EMBL" id="KAI1725592.1"/>
    </source>
</evidence>
<dbReference type="Gene3D" id="1.25.40.530">
    <property type="entry name" value="MyTH4 domain"/>
    <property type="match status" value="1"/>
</dbReference>
<dbReference type="InterPro" id="IPR000857">
    <property type="entry name" value="MyTH4_dom"/>
</dbReference>
<dbReference type="InterPro" id="IPR011993">
    <property type="entry name" value="PH-like_dom_sf"/>
</dbReference>
<dbReference type="SMART" id="SM00139">
    <property type="entry name" value="MyTH4"/>
    <property type="match status" value="1"/>
</dbReference>
<evidence type="ECO:0000259" key="6">
    <source>
        <dbReference type="PROSITE" id="PS51016"/>
    </source>
</evidence>
<dbReference type="InterPro" id="IPR019749">
    <property type="entry name" value="Band_41_domain"/>
</dbReference>
<reference evidence="7" key="1">
    <citation type="submission" date="2022-01" db="EMBL/GenBank/DDBJ databases">
        <title>Genome Sequence Resource for Two Populations of Ditylenchus destructor, the Migratory Endoparasitic Phytonematode.</title>
        <authorList>
            <person name="Zhang H."/>
            <person name="Lin R."/>
            <person name="Xie B."/>
        </authorList>
    </citation>
    <scope>NUCLEOTIDE SEQUENCE</scope>
    <source>
        <strain evidence="7">BazhouSP</strain>
    </source>
</reference>
<protein>
    <submittedName>
        <fullName evidence="7">MyTH4 domain-containing protein</fullName>
    </submittedName>
</protein>
<keyword evidence="8" id="KW-1185">Reference proteome</keyword>
<feature type="region of interest" description="Disordered" evidence="4">
    <location>
        <begin position="1"/>
        <end position="60"/>
    </location>
</feature>
<dbReference type="AlphaFoldDB" id="A0AAD4NDZ2"/>
<dbReference type="InterPro" id="IPR002404">
    <property type="entry name" value="IRS_PTB"/>
</dbReference>
<dbReference type="Pfam" id="PF02174">
    <property type="entry name" value="IRS"/>
    <property type="match status" value="1"/>
</dbReference>
<dbReference type="InterPro" id="IPR000299">
    <property type="entry name" value="FERM_domain"/>
</dbReference>
<dbReference type="SMART" id="SM00295">
    <property type="entry name" value="B41"/>
    <property type="match status" value="1"/>
</dbReference>
<accession>A0AAD4NDZ2</accession>
<dbReference type="Gene3D" id="2.30.29.30">
    <property type="entry name" value="Pleckstrin-homology domain (PH domain)/Phosphotyrosine-binding domain (PTB)"/>
    <property type="match status" value="1"/>
</dbReference>
<dbReference type="Gene3D" id="3.10.20.90">
    <property type="entry name" value="Phosphatidylinositol 3-kinase Catalytic Subunit, Chain A, domain 1"/>
    <property type="match status" value="1"/>
</dbReference>
<dbReference type="Pfam" id="PF00784">
    <property type="entry name" value="MyTH4"/>
    <property type="match status" value="1"/>
</dbReference>
<dbReference type="PROSITE" id="PS51016">
    <property type="entry name" value="MYTH4"/>
    <property type="match status" value="1"/>
</dbReference>
<dbReference type="PROSITE" id="PS50057">
    <property type="entry name" value="FERM_3"/>
    <property type="match status" value="1"/>
</dbReference>
<evidence type="ECO:0000259" key="5">
    <source>
        <dbReference type="PROSITE" id="PS50057"/>
    </source>
</evidence>
<dbReference type="EMBL" id="JAKKPZ010000002">
    <property type="protein sequence ID" value="KAI1725592.1"/>
    <property type="molecule type" value="Genomic_DNA"/>
</dbReference>
<evidence type="ECO:0000256" key="4">
    <source>
        <dbReference type="SAM" id="MobiDB-lite"/>
    </source>
</evidence>
<organism evidence="7 8">
    <name type="scientific">Ditylenchus destructor</name>
    <dbReference type="NCBI Taxonomy" id="166010"/>
    <lineage>
        <taxon>Eukaryota</taxon>
        <taxon>Metazoa</taxon>
        <taxon>Ecdysozoa</taxon>
        <taxon>Nematoda</taxon>
        <taxon>Chromadorea</taxon>
        <taxon>Rhabditida</taxon>
        <taxon>Tylenchina</taxon>
        <taxon>Tylenchomorpha</taxon>
        <taxon>Sphaerularioidea</taxon>
        <taxon>Anguinidae</taxon>
        <taxon>Anguininae</taxon>
        <taxon>Ditylenchus</taxon>
    </lineage>
</organism>
<feature type="compositionally biased region" description="Basic and acidic residues" evidence="4">
    <location>
        <begin position="25"/>
        <end position="34"/>
    </location>
</feature>
<dbReference type="SUPFAM" id="SSF50729">
    <property type="entry name" value="PH domain-like"/>
    <property type="match status" value="1"/>
</dbReference>
<keyword evidence="3" id="KW-0963">Cytoplasm</keyword>
<comment type="caution">
    <text evidence="7">The sequence shown here is derived from an EMBL/GenBank/DDBJ whole genome shotgun (WGS) entry which is preliminary data.</text>
</comment>
<dbReference type="InterPro" id="IPR038185">
    <property type="entry name" value="MyTH4_dom_sf"/>
</dbReference>
<sequence>MDAPYGTHRSRSQSRFATDEFPSLGRDHRSKSLDNRNAPLDGEPSQGYYYSREPAAARRSGDSFFNESVTIPIQHQQGPVQESKARHYRSAHAGLDQYQDEEKAGQFQTYDKQVRYNHEKTIFPPTTQRHYLNETYSNRALASGPPPSSISRGYPESSDYDAYRVRERAVDAPYRPVAAGTYAYDSRYSAADGAGLSTFGRSAAKEAHRSQHYHREAYHQFGGGARSRHQQHQYGMANGGWGQSSSRGAFTYRRGTVSPKPPTVHHKVRCCCFSLKWPPWGYEETEPPRQMFYSRQSVPARSPVITSQPVHSPPYIPPLATGTRPLYTNNYYDERQSLYGYNGDANRYTMAEFAALYFRRSKHFAGDTFSLQRKKKEWTWKDITDKIKFSSRPINHSLLNLQSSEADKMAQDAFLCIMRYMGDDGLKRGQSYTDCIYELLSLCHRYVPLRDEIYCQLIKQVTSNKSQNPESLLRGWRLFSIVTAYFACSETLRPYLVKYLDDIAEDNRRVFYGLANQCRLHLAQTFRYGGRRFILGAAEVEATTNGKNIRRQVYHLPGGHRKIIYTRPITVAEEIVQELCLDMNVRSNEEQQEYSLCYVLEEDNSMKFLNNDEYIMDVITELDSRKEEYTFILTRIVFIHPLRQDSDLYSDALFFQIMPNYIAGLLNSLNKGMVSAAVLNDITRLGALLLLSDPAFNVATREHGISTSSISSLVPKTILQFANISVEQWVDRIQSKCEELSNDYTPILARQQFLETVEKWQLFGAAFFFVKRTVTKRNEHLDCVLSINKGGIRVLANKTHEILSEYPLEEIASTNKYSLSERQFFEIHLTNLASQKYGYDVITIETDLGVEIARLLGQYLYLSKESMKEPIYIANVQK</sequence>
<proteinExistence type="inferred from homology"/>
<feature type="domain" description="FERM" evidence="5">
    <location>
        <begin position="549"/>
        <end position="867"/>
    </location>
</feature>
<feature type="domain" description="MyTH4" evidence="6">
    <location>
        <begin position="389"/>
        <end position="544"/>
    </location>
</feature>
<dbReference type="Proteomes" id="UP001201812">
    <property type="component" value="Unassembled WGS sequence"/>
</dbReference>
<dbReference type="InterPro" id="IPR051567">
    <property type="entry name" value="Unconventional_Myosin_ATPase"/>
</dbReference>
<dbReference type="GO" id="GO:0005856">
    <property type="term" value="C:cytoskeleton"/>
    <property type="evidence" value="ECO:0007669"/>
    <property type="project" value="InterPro"/>
</dbReference>
<evidence type="ECO:0000313" key="8">
    <source>
        <dbReference type="Proteomes" id="UP001201812"/>
    </source>
</evidence>
<gene>
    <name evidence="7" type="ORF">DdX_02254</name>
</gene>